<comment type="similarity">
    <text evidence="1">Belongs to the transferase hexapeptide repeat family.</text>
</comment>
<dbReference type="Proteomes" id="UP000001364">
    <property type="component" value="Chromosome"/>
</dbReference>
<dbReference type="EMBL" id="CP001340">
    <property type="protein sequence ID" value="ACL94528.1"/>
    <property type="molecule type" value="Genomic_DNA"/>
</dbReference>
<keyword evidence="6" id="KW-1185">Reference proteome</keyword>
<dbReference type="OrthoDB" id="9815592at2"/>
<dbReference type="Pfam" id="PF17836">
    <property type="entry name" value="PglD_N"/>
    <property type="match status" value="1"/>
</dbReference>
<dbReference type="InterPro" id="IPR011004">
    <property type="entry name" value="Trimer_LpxA-like_sf"/>
</dbReference>
<dbReference type="EC" id="2.3.1.-" evidence="5"/>
<dbReference type="PATRIC" id="fig|565050.3.peg.1046"/>
<accession>A0A0H3C781</accession>
<dbReference type="NCBIfam" id="TIGR03570">
    <property type="entry name" value="NeuD_NnaD"/>
    <property type="match status" value="1"/>
</dbReference>
<dbReference type="SMR" id="A0A0H3C781"/>
<feature type="site" description="Increases basicity of active site His" evidence="2">
    <location>
        <position position="142"/>
    </location>
</feature>
<evidence type="ECO:0000313" key="5">
    <source>
        <dbReference type="EMBL" id="ACL94528.1"/>
    </source>
</evidence>
<dbReference type="GO" id="GO:0016746">
    <property type="term" value="F:acyltransferase activity"/>
    <property type="evidence" value="ECO:0007669"/>
    <property type="project" value="UniProtKB-KW"/>
</dbReference>
<evidence type="ECO:0000259" key="4">
    <source>
        <dbReference type="Pfam" id="PF17836"/>
    </source>
</evidence>
<feature type="binding site" evidence="3">
    <location>
        <position position="150"/>
    </location>
    <ligand>
        <name>acetyl-CoA</name>
        <dbReference type="ChEBI" id="CHEBI:57288"/>
    </ligand>
</feature>
<dbReference type="AlphaFoldDB" id="A0A0H3C781"/>
<reference evidence="5 6" key="1">
    <citation type="journal article" date="2010" name="J. Bacteriol.">
        <title>The genetic basis of laboratory adaptation in Caulobacter crescentus.</title>
        <authorList>
            <person name="Marks M.E."/>
            <person name="Castro-Rojas C.M."/>
            <person name="Teiling C."/>
            <person name="Du L."/>
            <person name="Kapatral V."/>
            <person name="Walunas T.L."/>
            <person name="Crosson S."/>
        </authorList>
    </citation>
    <scope>NUCLEOTIDE SEQUENCE [LARGE SCALE GENOMIC DNA]</scope>
    <source>
        <strain evidence="6">NA1000 / CB15N</strain>
    </source>
</reference>
<dbReference type="PANTHER" id="PTHR43300:SF7">
    <property type="entry name" value="UDP-N-ACETYLBACILLOSAMINE N-ACETYLTRANSFERASE"/>
    <property type="match status" value="1"/>
</dbReference>
<keyword evidence="5" id="KW-0012">Acyltransferase</keyword>
<evidence type="ECO:0000256" key="2">
    <source>
        <dbReference type="PIRSR" id="PIRSR620019-1"/>
    </source>
</evidence>
<organism evidence="5 6">
    <name type="scientific">Caulobacter vibrioides (strain NA1000 / CB15N)</name>
    <name type="common">Caulobacter crescentus</name>
    <dbReference type="NCBI Taxonomy" id="565050"/>
    <lineage>
        <taxon>Bacteria</taxon>
        <taxon>Pseudomonadati</taxon>
        <taxon>Pseudomonadota</taxon>
        <taxon>Alphaproteobacteria</taxon>
        <taxon>Caulobacterales</taxon>
        <taxon>Caulobacteraceae</taxon>
        <taxon>Caulobacter</taxon>
    </lineage>
</organism>
<dbReference type="GeneID" id="7329813"/>
<feature type="binding site" evidence="3">
    <location>
        <position position="74"/>
    </location>
    <ligand>
        <name>substrate</name>
    </ligand>
</feature>
<feature type="domain" description="PglD N-terminal" evidence="4">
    <location>
        <begin position="10"/>
        <end position="83"/>
    </location>
</feature>
<dbReference type="PhylomeDB" id="A0A0H3C781"/>
<dbReference type="CDD" id="cd03360">
    <property type="entry name" value="LbH_AT_putative"/>
    <property type="match status" value="1"/>
</dbReference>
<feature type="active site" description="Proton acceptor" evidence="2">
    <location>
        <position position="141"/>
    </location>
</feature>
<gene>
    <name evidence="5" type="primary">perB</name>
    <name evidence="5" type="ordered locus">CCNA_01063</name>
</gene>
<sequence length="215" mass="21491">MSASLAIGGVVIIGGGGHAKVVIESLRACGETVAAIVDADPTRRAVLGVPVVGDDLALPMLREQGLSRLFVAIGDNRLRQKLGRKARDHGFSLVNAIHPSAVVSPSVRLGEGVAVMAGVAINADSWIGDLAIINTGAVVDHDCRLGAACHLGPASALAGGVSVGERAFLGVGARVIPGVTIGADTIVGAGGVVVRDLPDSVLAIGVPAKIKGDRS</sequence>
<evidence type="ECO:0000256" key="1">
    <source>
        <dbReference type="ARBA" id="ARBA00007274"/>
    </source>
</evidence>
<protein>
    <submittedName>
        <fullName evidence="5">UDP-perosamine 4-acetyl transferase PerB</fullName>
        <ecNumber evidence="5">2.3.1.-</ecNumber>
    </submittedName>
</protein>
<evidence type="ECO:0000313" key="6">
    <source>
        <dbReference type="Proteomes" id="UP000001364"/>
    </source>
</evidence>
<evidence type="ECO:0000256" key="3">
    <source>
        <dbReference type="PIRSR" id="PIRSR620019-2"/>
    </source>
</evidence>
<dbReference type="PANTHER" id="PTHR43300">
    <property type="entry name" value="ACETYLTRANSFERASE"/>
    <property type="match status" value="1"/>
</dbReference>
<dbReference type="InterPro" id="IPR050179">
    <property type="entry name" value="Trans_hexapeptide_repeat"/>
</dbReference>
<keyword evidence="5" id="KW-0808">Transferase</keyword>
<proteinExistence type="inferred from homology"/>
<name>A0A0H3C781_CAUVN</name>
<dbReference type="SUPFAM" id="SSF51161">
    <property type="entry name" value="Trimeric LpxA-like enzymes"/>
    <property type="match status" value="1"/>
</dbReference>
<dbReference type="Gene3D" id="3.40.50.20">
    <property type="match status" value="1"/>
</dbReference>
<dbReference type="KEGG" id="ccs:CCNA_01063"/>
<dbReference type="InterPro" id="IPR020019">
    <property type="entry name" value="AcTrfase_PglD-like"/>
</dbReference>
<dbReference type="RefSeq" id="YP_002516436.1">
    <property type="nucleotide sequence ID" value="NC_011916.1"/>
</dbReference>
<dbReference type="RefSeq" id="WP_010918895.1">
    <property type="nucleotide sequence ID" value="NC_011916.1"/>
</dbReference>
<dbReference type="InterPro" id="IPR041561">
    <property type="entry name" value="PglD_N"/>
</dbReference>
<dbReference type="HOGENOM" id="CLU_081811_0_1_5"/>
<dbReference type="Gene3D" id="2.160.10.10">
    <property type="entry name" value="Hexapeptide repeat proteins"/>
    <property type="match status" value="1"/>
</dbReference>